<keyword evidence="2" id="KW-0808">Transferase</keyword>
<dbReference type="Pfam" id="PF00483">
    <property type="entry name" value="NTP_transferase"/>
    <property type="match status" value="1"/>
</dbReference>
<dbReference type="InterPro" id="IPR029044">
    <property type="entry name" value="Nucleotide-diphossugar_trans"/>
</dbReference>
<dbReference type="InterPro" id="IPR005835">
    <property type="entry name" value="NTP_transferase_dom"/>
</dbReference>
<dbReference type="Gene3D" id="3.90.550.10">
    <property type="entry name" value="Spore Coat Polysaccharide Biosynthesis Protein SpsA, Chain A"/>
    <property type="match status" value="1"/>
</dbReference>
<evidence type="ECO:0000259" key="1">
    <source>
        <dbReference type="Pfam" id="PF00483"/>
    </source>
</evidence>
<feature type="domain" description="Nucleotidyl transferase" evidence="1">
    <location>
        <begin position="2"/>
        <end position="250"/>
    </location>
</feature>
<dbReference type="InterPro" id="IPR013446">
    <property type="entry name" value="G1P_cyt_trans-like"/>
</dbReference>
<dbReference type="Proteomes" id="UP000177152">
    <property type="component" value="Unassembled WGS sequence"/>
</dbReference>
<comment type="caution">
    <text evidence="2">The sequence shown here is derived from an EMBL/GenBank/DDBJ whole genome shotgun (WGS) entry which is preliminary data.</text>
</comment>
<dbReference type="AlphaFoldDB" id="A0A1G2K6Q1"/>
<dbReference type="GO" id="GO:0047343">
    <property type="term" value="F:glucose-1-phosphate cytidylyltransferase activity"/>
    <property type="evidence" value="ECO:0007669"/>
    <property type="project" value="InterPro"/>
</dbReference>
<gene>
    <name evidence="2" type="ORF">A2633_06285</name>
</gene>
<organism evidence="2 3">
    <name type="scientific">Candidatus Sungbacteria bacterium RIFCSPHIGHO2_01_FULL_47_32</name>
    <dbReference type="NCBI Taxonomy" id="1802264"/>
    <lineage>
        <taxon>Bacteria</taxon>
        <taxon>Candidatus Sungiibacteriota</taxon>
    </lineage>
</organism>
<evidence type="ECO:0000313" key="3">
    <source>
        <dbReference type="Proteomes" id="UP000177152"/>
    </source>
</evidence>
<sequence>MKVVILCGGRGMRLSEETEFKPKPLVHVGDMPILWHIMSLYAHYGYKDFILALGYKGQMIKDYFLNFEETHNNFTINFGKGEKKVVYHEKNGIPDWNITFVNTGPHSNTGERIRKIEPYLGDDKEFFLTYGDGVSNIDIQKLYRHHKALGRACTLSGVQPLNPFGVIEPEGGLIRSFQEKPRTKRGFISGGFFVCDRNIFKSIPAGDQTTFEGDVLPKLAKSGELAVYEHHNFWYCVDTLKHLEDLNALYKRGERPWMVWEA</sequence>
<dbReference type="EMBL" id="MHQC01000017">
    <property type="protein sequence ID" value="OGZ95112.1"/>
    <property type="molecule type" value="Genomic_DNA"/>
</dbReference>
<proteinExistence type="predicted"/>
<accession>A0A1G2K6Q1</accession>
<evidence type="ECO:0000313" key="2">
    <source>
        <dbReference type="EMBL" id="OGZ95112.1"/>
    </source>
</evidence>
<dbReference type="SUPFAM" id="SSF53448">
    <property type="entry name" value="Nucleotide-diphospho-sugar transferases"/>
    <property type="match status" value="1"/>
</dbReference>
<name>A0A1G2K6Q1_9BACT</name>
<dbReference type="CDD" id="cd02524">
    <property type="entry name" value="G1P_cytidylyltransferase"/>
    <property type="match status" value="1"/>
</dbReference>
<protein>
    <submittedName>
        <fullName evidence="2">Glucose-1-phosphate cytidylyltransferase</fullName>
    </submittedName>
</protein>
<dbReference type="PANTHER" id="PTHR47183">
    <property type="entry name" value="GLUCOSE-1-PHOSPHATE CYTIDYLYLTRANSFERASE-RELATED"/>
    <property type="match status" value="1"/>
</dbReference>
<keyword evidence="2" id="KW-0548">Nucleotidyltransferase</keyword>
<reference evidence="2 3" key="1">
    <citation type="journal article" date="2016" name="Nat. Commun.">
        <title>Thousands of microbial genomes shed light on interconnected biogeochemical processes in an aquifer system.</title>
        <authorList>
            <person name="Anantharaman K."/>
            <person name="Brown C.T."/>
            <person name="Hug L.A."/>
            <person name="Sharon I."/>
            <person name="Castelle C.J."/>
            <person name="Probst A.J."/>
            <person name="Thomas B.C."/>
            <person name="Singh A."/>
            <person name="Wilkins M.J."/>
            <person name="Karaoz U."/>
            <person name="Brodie E.L."/>
            <person name="Williams K.H."/>
            <person name="Hubbard S.S."/>
            <person name="Banfield J.F."/>
        </authorList>
    </citation>
    <scope>NUCLEOTIDE SEQUENCE [LARGE SCALE GENOMIC DNA]</scope>
</reference>